<gene>
    <name evidence="1" type="ORF">LCGC14_2971790</name>
</gene>
<comment type="caution">
    <text evidence="1">The sequence shown here is derived from an EMBL/GenBank/DDBJ whole genome shotgun (WGS) entry which is preliminary data.</text>
</comment>
<proteinExistence type="predicted"/>
<name>A0A0F8XA40_9ZZZZ</name>
<protein>
    <submittedName>
        <fullName evidence="1">Uncharacterized protein</fullName>
    </submittedName>
</protein>
<accession>A0A0F8XA40</accession>
<sequence length="47" mass="5106">MRRLSIPEQHELKIARNTLKLPPGVVEIMGGPTVEQAKAAIKRLAGS</sequence>
<reference evidence="1" key="1">
    <citation type="journal article" date="2015" name="Nature">
        <title>Complex archaea that bridge the gap between prokaryotes and eukaryotes.</title>
        <authorList>
            <person name="Spang A."/>
            <person name="Saw J.H."/>
            <person name="Jorgensen S.L."/>
            <person name="Zaremba-Niedzwiedzka K."/>
            <person name="Martijn J."/>
            <person name="Lind A.E."/>
            <person name="van Eijk R."/>
            <person name="Schleper C."/>
            <person name="Guy L."/>
            <person name="Ettema T.J."/>
        </authorList>
    </citation>
    <scope>NUCLEOTIDE SEQUENCE</scope>
</reference>
<dbReference type="EMBL" id="LAZR01060435">
    <property type="protein sequence ID" value="KKK65673.1"/>
    <property type="molecule type" value="Genomic_DNA"/>
</dbReference>
<dbReference type="AlphaFoldDB" id="A0A0F8XA40"/>
<evidence type="ECO:0000313" key="1">
    <source>
        <dbReference type="EMBL" id="KKK65673.1"/>
    </source>
</evidence>
<organism evidence="1">
    <name type="scientific">marine sediment metagenome</name>
    <dbReference type="NCBI Taxonomy" id="412755"/>
    <lineage>
        <taxon>unclassified sequences</taxon>
        <taxon>metagenomes</taxon>
        <taxon>ecological metagenomes</taxon>
    </lineage>
</organism>